<dbReference type="AlphaFoldDB" id="A0A382H1H1"/>
<sequence length="96" mass="11488">MPELLVDMYTDAPDDKEFKVFSTYGARDYIFPQPEDRIHVATIYKMCRRGQIGHFHQGNHFKFYKKHLDDFKANRFGTKKFECFICDEEKGRYAHA</sequence>
<gene>
    <name evidence="2" type="ORF">METZ01_LOCUS233839</name>
</gene>
<reference evidence="2" key="1">
    <citation type="submission" date="2018-05" db="EMBL/GenBank/DDBJ databases">
        <authorList>
            <person name="Lanie J.A."/>
            <person name="Ng W.-L."/>
            <person name="Kazmierczak K.M."/>
            <person name="Andrzejewski T.M."/>
            <person name="Davidsen T.M."/>
            <person name="Wayne K.J."/>
            <person name="Tettelin H."/>
            <person name="Glass J.I."/>
            <person name="Rusch D."/>
            <person name="Podicherti R."/>
            <person name="Tsui H.-C.T."/>
            <person name="Winkler M.E."/>
        </authorList>
    </citation>
    <scope>NUCLEOTIDE SEQUENCE</scope>
</reference>
<proteinExistence type="predicted"/>
<protein>
    <recommendedName>
        <fullName evidence="1">Helix-turn-helix domain-containing protein</fullName>
    </recommendedName>
</protein>
<evidence type="ECO:0000313" key="2">
    <source>
        <dbReference type="EMBL" id="SVB80985.1"/>
    </source>
</evidence>
<accession>A0A382H1H1</accession>
<organism evidence="2">
    <name type="scientific">marine metagenome</name>
    <dbReference type="NCBI Taxonomy" id="408172"/>
    <lineage>
        <taxon>unclassified sequences</taxon>
        <taxon>metagenomes</taxon>
        <taxon>ecological metagenomes</taxon>
    </lineage>
</organism>
<feature type="domain" description="Helix-turn-helix" evidence="1">
    <location>
        <begin position="37"/>
        <end position="75"/>
    </location>
</feature>
<evidence type="ECO:0000259" key="1">
    <source>
        <dbReference type="Pfam" id="PF12728"/>
    </source>
</evidence>
<dbReference type="Pfam" id="PF12728">
    <property type="entry name" value="HTH_17"/>
    <property type="match status" value="1"/>
</dbReference>
<dbReference type="EMBL" id="UINC01058567">
    <property type="protein sequence ID" value="SVB80985.1"/>
    <property type="molecule type" value="Genomic_DNA"/>
</dbReference>
<dbReference type="InterPro" id="IPR041657">
    <property type="entry name" value="HTH_17"/>
</dbReference>
<name>A0A382H1H1_9ZZZZ</name>